<dbReference type="OrthoDB" id="2913000at2759"/>
<dbReference type="Proteomes" id="UP001063166">
    <property type="component" value="Unassembled WGS sequence"/>
</dbReference>
<dbReference type="EMBL" id="BRPK01000004">
    <property type="protein sequence ID" value="GLB37050.1"/>
    <property type="molecule type" value="Genomic_DNA"/>
</dbReference>
<accession>A0A9P3PIY5</accession>
<sequence>MAENAGSTSESFSFIPEIEDEIFEWAARMAIRSAPSLTVVSRRVQKRIEAIIYDTIRLSAFHTTTNNTGTSYYERFMSTLRARPAEFFAQHVHNLCITAAVPRFAATEILAKCTGVRNLALWQYPEPPHYFPFDLVVPFSATLTSLSMFKLDLCMLADIKNVSFPRVTQLTVALDRRAKLPTLAWLPSLTSVEIDFGDQPEEDDEWLAEVTTALSTAPLLQSLIVMVNTAHAMTRAENVLRGNDSTRIAVVNSMEHDERWFADFYYPLITGYLDRDNIISYLLQEGWET</sequence>
<reference evidence="1" key="1">
    <citation type="submission" date="2022-07" db="EMBL/GenBank/DDBJ databases">
        <title>The genome of Lyophyllum shimeji provides insight into the initial evolution of ectomycorrhizal fungal genome.</title>
        <authorList>
            <person name="Kobayashi Y."/>
            <person name="Shibata T."/>
            <person name="Hirakawa H."/>
            <person name="Shigenobu S."/>
            <person name="Nishiyama T."/>
            <person name="Yamada A."/>
            <person name="Hasebe M."/>
            <person name="Kawaguchi M."/>
        </authorList>
    </citation>
    <scope>NUCLEOTIDE SEQUENCE</scope>
    <source>
        <strain evidence="1">AT787</strain>
    </source>
</reference>
<protein>
    <submittedName>
        <fullName evidence="1">Uncharacterized protein</fullName>
    </submittedName>
</protein>
<comment type="caution">
    <text evidence="1">The sequence shown here is derived from an EMBL/GenBank/DDBJ whole genome shotgun (WGS) entry which is preliminary data.</text>
</comment>
<dbReference type="AlphaFoldDB" id="A0A9P3PIY5"/>
<organism evidence="1 2">
    <name type="scientific">Lyophyllum shimeji</name>
    <name type="common">Hon-shimeji</name>
    <name type="synonym">Tricholoma shimeji</name>
    <dbReference type="NCBI Taxonomy" id="47721"/>
    <lineage>
        <taxon>Eukaryota</taxon>
        <taxon>Fungi</taxon>
        <taxon>Dikarya</taxon>
        <taxon>Basidiomycota</taxon>
        <taxon>Agaricomycotina</taxon>
        <taxon>Agaricomycetes</taxon>
        <taxon>Agaricomycetidae</taxon>
        <taxon>Agaricales</taxon>
        <taxon>Tricholomatineae</taxon>
        <taxon>Lyophyllaceae</taxon>
        <taxon>Lyophyllum</taxon>
    </lineage>
</organism>
<evidence type="ECO:0000313" key="1">
    <source>
        <dbReference type="EMBL" id="GLB37050.1"/>
    </source>
</evidence>
<keyword evidence="2" id="KW-1185">Reference proteome</keyword>
<name>A0A9P3PIY5_LYOSH</name>
<evidence type="ECO:0000313" key="2">
    <source>
        <dbReference type="Proteomes" id="UP001063166"/>
    </source>
</evidence>
<gene>
    <name evidence="1" type="ORF">LshimejAT787_0401010</name>
</gene>
<proteinExistence type="predicted"/>